<dbReference type="PANTHER" id="PTHR28594:SF1">
    <property type="entry name" value="ATR-INTERACTING PROTEIN"/>
    <property type="match status" value="1"/>
</dbReference>
<sequence length="188" mass="21375">MNCPPFKRQKRLNDDVPRAVTSEDPFGDDEDFTQDDLDEIDVIASQAFPQVNRPQSIRSDLKDAHSLLEVQHAELKRKVLALQTELQFKEAEINDLKSRLHTSDRKKTAALLPGHREALLLLHWLLLHHCSFSESCRPLLHLYDQVIPAVQDLLRGIPGRSESEEVALEEICRSDGDDPDDVHVDTVS</sequence>
<accession>Q4T7Y2</accession>
<dbReference type="GO" id="GO:0006281">
    <property type="term" value="P:DNA repair"/>
    <property type="evidence" value="ECO:0007669"/>
    <property type="project" value="TreeGrafter"/>
</dbReference>
<dbReference type="GO" id="GO:0000077">
    <property type="term" value="P:DNA damage checkpoint signaling"/>
    <property type="evidence" value="ECO:0007669"/>
    <property type="project" value="InterPro"/>
</dbReference>
<dbReference type="EMBL" id="CAAE01007946">
    <property type="protein sequence ID" value="CAF91000.1"/>
    <property type="molecule type" value="Genomic_DNA"/>
</dbReference>
<keyword evidence="1" id="KW-0175">Coiled coil</keyword>
<reference evidence="3" key="1">
    <citation type="journal article" date="2004" name="Nature">
        <title>Genome duplication in the teleost fish Tetraodon nigroviridis reveals the early vertebrate proto-karyotype.</title>
        <authorList>
            <person name="Jaillon O."/>
            <person name="Aury J.-M."/>
            <person name="Brunet F."/>
            <person name="Petit J.-L."/>
            <person name="Stange-Thomann N."/>
            <person name="Mauceli E."/>
            <person name="Bouneau L."/>
            <person name="Fischer C."/>
            <person name="Ozouf-Costaz C."/>
            <person name="Bernot A."/>
            <person name="Nicaud S."/>
            <person name="Jaffe D."/>
            <person name="Fisher S."/>
            <person name="Lutfalla G."/>
            <person name="Dossat C."/>
            <person name="Segurens B."/>
            <person name="Dasilva C."/>
            <person name="Salanoubat M."/>
            <person name="Levy M."/>
            <person name="Boudet N."/>
            <person name="Castellano S."/>
            <person name="Anthouard V."/>
            <person name="Jubin C."/>
            <person name="Castelli V."/>
            <person name="Katinka M."/>
            <person name="Vacherie B."/>
            <person name="Biemont C."/>
            <person name="Skalli Z."/>
            <person name="Cattolico L."/>
            <person name="Poulain J."/>
            <person name="De Berardinis V."/>
            <person name="Cruaud C."/>
            <person name="Duprat S."/>
            <person name="Brottier P."/>
            <person name="Coutanceau J.-P."/>
            <person name="Gouzy J."/>
            <person name="Parra G."/>
            <person name="Lardier G."/>
            <person name="Chapple C."/>
            <person name="McKernan K.J."/>
            <person name="McEwan P."/>
            <person name="Bosak S."/>
            <person name="Kellis M."/>
            <person name="Volff J.-N."/>
            <person name="Guigo R."/>
            <person name="Zody M.C."/>
            <person name="Mesirov J."/>
            <person name="Lindblad-Toh K."/>
            <person name="Birren B."/>
            <person name="Nusbaum C."/>
            <person name="Kahn D."/>
            <person name="Robinson-Rechavi M."/>
            <person name="Laudet V."/>
            <person name="Schachter V."/>
            <person name="Quetier F."/>
            <person name="Saurin W."/>
            <person name="Scarpelli C."/>
            <person name="Wincker P."/>
            <person name="Lander E.S."/>
            <person name="Weissenbach J."/>
            <person name="Roest Crollius H."/>
        </authorList>
    </citation>
    <scope>NUCLEOTIDE SEQUENCE [LARGE SCALE GENOMIC DNA]</scope>
</reference>
<organism evidence="3">
    <name type="scientific">Tetraodon nigroviridis</name>
    <name type="common">Spotted green pufferfish</name>
    <name type="synonym">Chelonodon nigroviridis</name>
    <dbReference type="NCBI Taxonomy" id="99883"/>
    <lineage>
        <taxon>Eukaryota</taxon>
        <taxon>Metazoa</taxon>
        <taxon>Chordata</taxon>
        <taxon>Craniata</taxon>
        <taxon>Vertebrata</taxon>
        <taxon>Euteleostomi</taxon>
        <taxon>Actinopterygii</taxon>
        <taxon>Neopterygii</taxon>
        <taxon>Teleostei</taxon>
        <taxon>Neoteleostei</taxon>
        <taxon>Acanthomorphata</taxon>
        <taxon>Eupercaria</taxon>
        <taxon>Tetraodontiformes</taxon>
        <taxon>Tetradontoidea</taxon>
        <taxon>Tetraodontidae</taxon>
        <taxon>Tetraodon</taxon>
    </lineage>
</organism>
<name>Q4T7Y2_TETNG</name>
<feature type="coiled-coil region" evidence="1">
    <location>
        <begin position="58"/>
        <end position="106"/>
    </location>
</feature>
<evidence type="ECO:0000256" key="2">
    <source>
        <dbReference type="SAM" id="MobiDB-lite"/>
    </source>
</evidence>
<dbReference type="KEGG" id="tng:GSTEN00005499G001"/>
<reference evidence="3" key="2">
    <citation type="submission" date="2004-02" db="EMBL/GenBank/DDBJ databases">
        <authorList>
            <consortium name="Genoscope"/>
            <consortium name="Whitehead Institute Centre for Genome Research"/>
        </authorList>
    </citation>
    <scope>NUCLEOTIDE SEQUENCE</scope>
</reference>
<dbReference type="AlphaFoldDB" id="Q4T7Y2"/>
<comment type="caution">
    <text evidence="3">The sequence shown here is derived from an EMBL/GenBank/DDBJ whole genome shotgun (WGS) entry which is preliminary data.</text>
</comment>
<evidence type="ECO:0000256" key="1">
    <source>
        <dbReference type="SAM" id="Coils"/>
    </source>
</evidence>
<feature type="region of interest" description="Disordered" evidence="2">
    <location>
        <begin position="1"/>
        <end position="31"/>
    </location>
</feature>
<dbReference type="OrthoDB" id="6428926at2759"/>
<gene>
    <name evidence="3" type="ORF">GSTENG00005499001</name>
</gene>
<dbReference type="InterPro" id="IPR033349">
    <property type="entry name" value="ATRIP"/>
</dbReference>
<dbReference type="PANTHER" id="PTHR28594">
    <property type="entry name" value="ATR-INTERACTING PROTEIN"/>
    <property type="match status" value="1"/>
</dbReference>
<proteinExistence type="predicted"/>
<evidence type="ECO:0000313" key="3">
    <source>
        <dbReference type="EMBL" id="CAF91000.1"/>
    </source>
</evidence>
<protein>
    <submittedName>
        <fullName evidence="3">(spotted green pufferfish) hypothetical protein</fullName>
    </submittedName>
</protein>